<organism evidence="13 14">
    <name type="scientific">Ancylostoma ceylanicum</name>
    <dbReference type="NCBI Taxonomy" id="53326"/>
    <lineage>
        <taxon>Eukaryota</taxon>
        <taxon>Metazoa</taxon>
        <taxon>Ecdysozoa</taxon>
        <taxon>Nematoda</taxon>
        <taxon>Chromadorea</taxon>
        <taxon>Rhabditida</taxon>
        <taxon>Rhabditina</taxon>
        <taxon>Rhabditomorpha</taxon>
        <taxon>Strongyloidea</taxon>
        <taxon>Ancylostomatidae</taxon>
        <taxon>Ancylostomatinae</taxon>
        <taxon>Ancylostoma</taxon>
    </lineage>
</organism>
<accession>A0A0D6LFC1</accession>
<evidence type="ECO:0000313" key="14">
    <source>
        <dbReference type="Proteomes" id="UP000054495"/>
    </source>
</evidence>
<evidence type="ECO:0000256" key="5">
    <source>
        <dbReference type="ARBA" id="ARBA00023040"/>
    </source>
</evidence>
<dbReference type="GO" id="GO:0005886">
    <property type="term" value="C:plasma membrane"/>
    <property type="evidence" value="ECO:0007669"/>
    <property type="project" value="UniProtKB-SubCell"/>
</dbReference>
<dbReference type="GO" id="GO:0043410">
    <property type="term" value="P:positive regulation of MAPK cascade"/>
    <property type="evidence" value="ECO:0007669"/>
    <property type="project" value="TreeGrafter"/>
</dbReference>
<dbReference type="SUPFAM" id="SSF81321">
    <property type="entry name" value="Family A G protein-coupled receptor-like"/>
    <property type="match status" value="1"/>
</dbReference>
<dbReference type="PRINTS" id="PR00237">
    <property type="entry name" value="GPCRRHODOPSN"/>
</dbReference>
<sequence length="221" mass="25256">MITLMCEKLRDTNRWENIHDSQLPKHRLGLAGTVMIFAATNDLLGHWPFGSAYCQFWISCDIICSTASIINLCAISLDRYLHISKPMMYMRYCSRRRICYVIVIVWLISTSIGAAPPGFGFGSKVASERIREISNAKLSKAWLLKRSHFRHKHDVTAIHNKTNNNVSDQKARTPYCHPSEIELDRIQQRYSNTPSAYRHESGTTCVLPEGCNNAENTYNET</sequence>
<keyword evidence="9 10" id="KW-0807">Transducer</keyword>
<keyword evidence="8 10" id="KW-0675">Receptor</keyword>
<dbReference type="PROSITE" id="PS00237">
    <property type="entry name" value="G_PROTEIN_RECEP_F1_1"/>
    <property type="match status" value="1"/>
</dbReference>
<feature type="domain" description="G-protein coupled receptors family 1 profile" evidence="12">
    <location>
        <begin position="1"/>
        <end position="109"/>
    </location>
</feature>
<dbReference type="Proteomes" id="UP000054495">
    <property type="component" value="Unassembled WGS sequence"/>
</dbReference>
<keyword evidence="7" id="KW-1015">Disulfide bond</keyword>
<dbReference type="AlphaFoldDB" id="A0A0D6LFC1"/>
<evidence type="ECO:0000256" key="6">
    <source>
        <dbReference type="ARBA" id="ARBA00023136"/>
    </source>
</evidence>
<dbReference type="PANTHER" id="PTHR24248:SF199">
    <property type="entry name" value="IP13425P-RELATED"/>
    <property type="match status" value="1"/>
</dbReference>
<proteinExistence type="inferred from homology"/>
<evidence type="ECO:0000256" key="1">
    <source>
        <dbReference type="ARBA" id="ARBA00004651"/>
    </source>
</evidence>
<evidence type="ECO:0000259" key="12">
    <source>
        <dbReference type="PROSITE" id="PS50262"/>
    </source>
</evidence>
<keyword evidence="14" id="KW-1185">Reference proteome</keyword>
<dbReference type="InterPro" id="IPR000276">
    <property type="entry name" value="GPCR_Rhodpsn"/>
</dbReference>
<gene>
    <name evidence="13" type="ORF">ANCCEY_11031</name>
</gene>
<comment type="subcellular location">
    <subcellularLocation>
        <location evidence="1">Cell membrane</location>
        <topology evidence="1">Multi-pass membrane protein</topology>
    </subcellularLocation>
</comment>
<dbReference type="GO" id="GO:0071880">
    <property type="term" value="P:adenylate cyclase-activating adrenergic receptor signaling pathway"/>
    <property type="evidence" value="ECO:0007669"/>
    <property type="project" value="TreeGrafter"/>
</dbReference>
<name>A0A0D6LFC1_9BILA</name>
<evidence type="ECO:0000256" key="3">
    <source>
        <dbReference type="ARBA" id="ARBA00022692"/>
    </source>
</evidence>
<evidence type="ECO:0000256" key="7">
    <source>
        <dbReference type="ARBA" id="ARBA00023157"/>
    </source>
</evidence>
<feature type="transmembrane region" description="Helical" evidence="11">
    <location>
        <begin position="28"/>
        <end position="49"/>
    </location>
</feature>
<keyword evidence="3 10" id="KW-0812">Transmembrane</keyword>
<keyword evidence="6 11" id="KW-0472">Membrane</keyword>
<dbReference type="Gene3D" id="1.20.1070.10">
    <property type="entry name" value="Rhodopsin 7-helix transmembrane proteins"/>
    <property type="match status" value="1"/>
</dbReference>
<dbReference type="Pfam" id="PF00001">
    <property type="entry name" value="7tm_1"/>
    <property type="match status" value="1"/>
</dbReference>
<comment type="similarity">
    <text evidence="10">Belongs to the G-protein coupled receptor 1 family.</text>
</comment>
<reference evidence="13 14" key="1">
    <citation type="submission" date="2013-05" db="EMBL/GenBank/DDBJ databases">
        <title>Draft genome of the parasitic nematode Anyclostoma ceylanicum.</title>
        <authorList>
            <person name="Mitreva M."/>
        </authorList>
    </citation>
    <scope>NUCLEOTIDE SEQUENCE [LARGE SCALE GENOMIC DNA]</scope>
</reference>
<keyword evidence="2" id="KW-1003">Cell membrane</keyword>
<dbReference type="EMBL" id="KE125245">
    <property type="protein sequence ID" value="EPB69878.1"/>
    <property type="molecule type" value="Genomic_DNA"/>
</dbReference>
<dbReference type="PANTHER" id="PTHR24248">
    <property type="entry name" value="ADRENERGIC RECEPTOR-RELATED G-PROTEIN COUPLED RECEPTOR"/>
    <property type="match status" value="1"/>
</dbReference>
<dbReference type="GO" id="GO:0004993">
    <property type="term" value="F:G protein-coupled serotonin receptor activity"/>
    <property type="evidence" value="ECO:0007669"/>
    <property type="project" value="UniProtKB-ARBA"/>
</dbReference>
<evidence type="ECO:0000256" key="4">
    <source>
        <dbReference type="ARBA" id="ARBA00022989"/>
    </source>
</evidence>
<dbReference type="InterPro" id="IPR017452">
    <property type="entry name" value="GPCR_Rhodpsn_7TM"/>
</dbReference>
<keyword evidence="5 10" id="KW-0297">G-protein coupled receptor</keyword>
<evidence type="ECO:0000256" key="2">
    <source>
        <dbReference type="ARBA" id="ARBA00022475"/>
    </source>
</evidence>
<evidence type="ECO:0000313" key="13">
    <source>
        <dbReference type="EMBL" id="EPB69878.1"/>
    </source>
</evidence>
<evidence type="ECO:0000256" key="11">
    <source>
        <dbReference type="SAM" id="Phobius"/>
    </source>
</evidence>
<keyword evidence="4 11" id="KW-1133">Transmembrane helix</keyword>
<evidence type="ECO:0000256" key="9">
    <source>
        <dbReference type="ARBA" id="ARBA00023224"/>
    </source>
</evidence>
<evidence type="ECO:0000256" key="8">
    <source>
        <dbReference type="ARBA" id="ARBA00023170"/>
    </source>
</evidence>
<feature type="transmembrane region" description="Helical" evidence="11">
    <location>
        <begin position="55"/>
        <end position="77"/>
    </location>
</feature>
<evidence type="ECO:0000256" key="10">
    <source>
        <dbReference type="RuleBase" id="RU000688"/>
    </source>
</evidence>
<feature type="transmembrane region" description="Helical" evidence="11">
    <location>
        <begin position="98"/>
        <end position="119"/>
    </location>
</feature>
<protein>
    <submittedName>
        <fullName evidence="13">7 transmembrane receptor</fullName>
    </submittedName>
</protein>
<dbReference type="PROSITE" id="PS50262">
    <property type="entry name" value="G_PROTEIN_RECEP_F1_2"/>
    <property type="match status" value="1"/>
</dbReference>